<evidence type="ECO:0000313" key="1">
    <source>
        <dbReference type="EMBL" id="JAI05773.1"/>
    </source>
</evidence>
<proteinExistence type="predicted"/>
<dbReference type="AlphaFoldDB" id="A0A0E9XSS1"/>
<protein>
    <submittedName>
        <fullName evidence="1">Uncharacterized protein</fullName>
    </submittedName>
</protein>
<name>A0A0E9XSS1_ANGAN</name>
<dbReference type="EMBL" id="GBXM01002805">
    <property type="protein sequence ID" value="JAI05773.1"/>
    <property type="molecule type" value="Transcribed_RNA"/>
</dbReference>
<accession>A0A0E9XSS1</accession>
<sequence length="26" mass="2899">MVTIQIMICSLLHSGSQDWSAVPIRL</sequence>
<organism evidence="1">
    <name type="scientific">Anguilla anguilla</name>
    <name type="common">European freshwater eel</name>
    <name type="synonym">Muraena anguilla</name>
    <dbReference type="NCBI Taxonomy" id="7936"/>
    <lineage>
        <taxon>Eukaryota</taxon>
        <taxon>Metazoa</taxon>
        <taxon>Chordata</taxon>
        <taxon>Craniata</taxon>
        <taxon>Vertebrata</taxon>
        <taxon>Euteleostomi</taxon>
        <taxon>Actinopterygii</taxon>
        <taxon>Neopterygii</taxon>
        <taxon>Teleostei</taxon>
        <taxon>Anguilliformes</taxon>
        <taxon>Anguillidae</taxon>
        <taxon>Anguilla</taxon>
    </lineage>
</organism>
<reference evidence="1" key="2">
    <citation type="journal article" date="2015" name="Fish Shellfish Immunol.">
        <title>Early steps in the European eel (Anguilla anguilla)-Vibrio vulnificus interaction in the gills: Role of the RtxA13 toxin.</title>
        <authorList>
            <person name="Callol A."/>
            <person name="Pajuelo D."/>
            <person name="Ebbesson L."/>
            <person name="Teles M."/>
            <person name="MacKenzie S."/>
            <person name="Amaro C."/>
        </authorList>
    </citation>
    <scope>NUCLEOTIDE SEQUENCE</scope>
</reference>
<reference evidence="1" key="1">
    <citation type="submission" date="2014-11" db="EMBL/GenBank/DDBJ databases">
        <authorList>
            <person name="Amaro Gonzalez C."/>
        </authorList>
    </citation>
    <scope>NUCLEOTIDE SEQUENCE</scope>
</reference>